<keyword evidence="11" id="KW-1185">Reference proteome</keyword>
<evidence type="ECO:0000313" key="10">
    <source>
        <dbReference type="EMBL" id="MCY1722240.1"/>
    </source>
</evidence>
<reference evidence="10" key="1">
    <citation type="submission" date="2022-11" db="EMBL/GenBank/DDBJ databases">
        <title>Marilongibacter aestuarii gen. nov., sp. nov., isolated from tidal flat sediment.</title>
        <authorList>
            <person name="Jiayan W."/>
        </authorList>
    </citation>
    <scope>NUCLEOTIDE SEQUENCE</scope>
    <source>
        <strain evidence="10">Z1-6</strain>
    </source>
</reference>
<feature type="binding site" evidence="9">
    <location>
        <position position="93"/>
    </location>
    <ligand>
        <name>substrate</name>
    </ligand>
</feature>
<feature type="binding site" evidence="9">
    <location>
        <position position="98"/>
    </location>
    <ligand>
        <name>substrate</name>
    </ligand>
</feature>
<proteinExistence type="inferred from homology"/>
<evidence type="ECO:0000256" key="9">
    <source>
        <dbReference type="PIRSR" id="PIRSR016020-2"/>
    </source>
</evidence>
<accession>A0A9X3FFL5</accession>
<feature type="binding site" evidence="9">
    <location>
        <position position="72"/>
    </location>
    <ligand>
        <name>substrate</name>
    </ligand>
</feature>
<evidence type="ECO:0000313" key="11">
    <source>
        <dbReference type="Proteomes" id="UP001145087"/>
    </source>
</evidence>
<dbReference type="GO" id="GO:0047938">
    <property type="term" value="F:glucose-6-phosphate 1-epimerase activity"/>
    <property type="evidence" value="ECO:0007669"/>
    <property type="project" value="UniProtKB-UniRule"/>
</dbReference>
<feature type="active site" evidence="8">
    <location>
        <position position="168"/>
    </location>
</feature>
<evidence type="ECO:0000256" key="3">
    <source>
        <dbReference type="ARBA" id="ARBA00005866"/>
    </source>
</evidence>
<keyword evidence="5" id="KW-0106">Calcium</keyword>
<dbReference type="InterPro" id="IPR014718">
    <property type="entry name" value="GH-type_carb-bd"/>
</dbReference>
<dbReference type="RefSeq" id="WP_343334565.1">
    <property type="nucleotide sequence ID" value="NZ_JAPOHD010000031.1"/>
</dbReference>
<dbReference type="InterPro" id="IPR008183">
    <property type="entry name" value="Aldose_1/G6P_1-epimerase"/>
</dbReference>
<evidence type="ECO:0000256" key="6">
    <source>
        <dbReference type="ARBA" id="ARBA00023235"/>
    </source>
</evidence>
<dbReference type="Pfam" id="PF01263">
    <property type="entry name" value="Aldose_epim"/>
    <property type="match status" value="1"/>
</dbReference>
<evidence type="ECO:0000256" key="5">
    <source>
        <dbReference type="ARBA" id="ARBA00022837"/>
    </source>
</evidence>
<gene>
    <name evidence="10" type="ORF">OU798_17940</name>
</gene>
<comment type="catalytic activity">
    <reaction evidence="1">
        <text>alpha-D-glucose 6-phosphate = beta-D-glucose 6-phosphate</text>
        <dbReference type="Rhea" id="RHEA:16249"/>
        <dbReference type="ChEBI" id="CHEBI:58225"/>
        <dbReference type="ChEBI" id="CHEBI:58247"/>
        <dbReference type="EC" id="5.1.3.15"/>
    </reaction>
</comment>
<dbReference type="GO" id="GO:0005975">
    <property type="term" value="P:carbohydrate metabolic process"/>
    <property type="evidence" value="ECO:0007669"/>
    <property type="project" value="InterPro"/>
</dbReference>
<dbReference type="InterPro" id="IPR025532">
    <property type="entry name" value="G6P_1-epimerase"/>
</dbReference>
<dbReference type="GO" id="GO:0030246">
    <property type="term" value="F:carbohydrate binding"/>
    <property type="evidence" value="ECO:0007669"/>
    <property type="project" value="UniProtKB-UniRule"/>
</dbReference>
<keyword evidence="6 7" id="KW-0413">Isomerase</keyword>
<dbReference type="PANTHER" id="PTHR11122:SF13">
    <property type="entry name" value="GLUCOSE-6-PHOSPHATE 1-EPIMERASE"/>
    <property type="match status" value="1"/>
</dbReference>
<evidence type="ECO:0000256" key="8">
    <source>
        <dbReference type="PIRSR" id="PIRSR016020-1"/>
    </source>
</evidence>
<dbReference type="AlphaFoldDB" id="A0A9X3FFL5"/>
<dbReference type="CDD" id="cd09020">
    <property type="entry name" value="D-hex-6-P-epi_like"/>
    <property type="match status" value="1"/>
</dbReference>
<evidence type="ECO:0000256" key="2">
    <source>
        <dbReference type="ARBA" id="ARBA00001913"/>
    </source>
</evidence>
<dbReference type="SUPFAM" id="SSF74650">
    <property type="entry name" value="Galactose mutarotase-like"/>
    <property type="match status" value="1"/>
</dbReference>
<comment type="caution">
    <text evidence="10">The sequence shown here is derived from an EMBL/GenBank/DDBJ whole genome shotgun (WGS) entry which is preliminary data.</text>
</comment>
<feature type="active site" evidence="8">
    <location>
        <position position="271"/>
    </location>
</feature>
<name>A0A9X3FFL5_9BACT</name>
<evidence type="ECO:0000256" key="7">
    <source>
        <dbReference type="PIRNR" id="PIRNR016020"/>
    </source>
</evidence>
<evidence type="ECO:0000256" key="1">
    <source>
        <dbReference type="ARBA" id="ARBA00001096"/>
    </source>
</evidence>
<dbReference type="EC" id="5.1.3.15" evidence="7"/>
<dbReference type="PANTHER" id="PTHR11122">
    <property type="entry name" value="APOSPORY-ASSOCIATED PROTEIN C-RELATED"/>
    <property type="match status" value="1"/>
</dbReference>
<dbReference type="Proteomes" id="UP001145087">
    <property type="component" value="Unassembled WGS sequence"/>
</dbReference>
<dbReference type="PIRSF" id="PIRSF016020">
    <property type="entry name" value="PHexose_mutarotase"/>
    <property type="match status" value="1"/>
</dbReference>
<dbReference type="Gene3D" id="2.70.98.10">
    <property type="match status" value="1"/>
</dbReference>
<comment type="subunit">
    <text evidence="4">Monomer.</text>
</comment>
<protein>
    <recommendedName>
        <fullName evidence="7">Putative glucose-6-phosphate 1-epimerase</fullName>
        <ecNumber evidence="7">5.1.3.15</ecNumber>
    </recommendedName>
</protein>
<dbReference type="InterPro" id="IPR011013">
    <property type="entry name" value="Gal_mutarotase_sf_dom"/>
</dbReference>
<organism evidence="10 11">
    <name type="scientific">Draconibacterium aestuarii</name>
    <dbReference type="NCBI Taxonomy" id="2998507"/>
    <lineage>
        <taxon>Bacteria</taxon>
        <taxon>Pseudomonadati</taxon>
        <taxon>Bacteroidota</taxon>
        <taxon>Bacteroidia</taxon>
        <taxon>Marinilabiliales</taxon>
        <taxon>Prolixibacteraceae</taxon>
        <taxon>Draconibacterium</taxon>
    </lineage>
</organism>
<sequence length="298" mass="33842">MNTDELNDRFGIEGEIGFYEEEDLIFAMVSNKFADATISLYGAQILNFNPVRNMEILWMSSESYLEKGKAIRGGIPVCFPWFGMHETDEKMPQHGFARIMDWEVSKAEILAGGESLITMQLCSSEETKKYWPYDFCAEMIFIVGNQLSVTLKVTNTSGEPIDYTCALHTYFSLSAIENITIEGLQNTRYQNQLDGGDYLQEKPLLKIKEATTHHYYDTEQTCVINDPVYNRRISIKKQGSKNSTVWNPWTETCAKLGDIADDGYHTFVCLETVNKINDIIELAPGETHETTSIIGIEE</sequence>
<evidence type="ECO:0000256" key="4">
    <source>
        <dbReference type="ARBA" id="ARBA00011245"/>
    </source>
</evidence>
<comment type="cofactor">
    <cofactor evidence="2">
        <name>Ca(2+)</name>
        <dbReference type="ChEBI" id="CHEBI:29108"/>
    </cofactor>
</comment>
<comment type="similarity">
    <text evidence="3 7">Belongs to the glucose-6-phosphate 1-epimerase family.</text>
</comment>
<dbReference type="EMBL" id="JAPOHD010000031">
    <property type="protein sequence ID" value="MCY1722240.1"/>
    <property type="molecule type" value="Genomic_DNA"/>
</dbReference>